<feature type="signal peptide" evidence="1">
    <location>
        <begin position="1"/>
        <end position="16"/>
    </location>
</feature>
<reference evidence="2" key="1">
    <citation type="submission" date="2014-01" db="EMBL/GenBank/DDBJ databases">
        <title>The genome of the white-rot fungus Pycnoporus cinnabarinus: a basidiomycete model with a versatile arsenal for lignocellulosic biomass breakdown.</title>
        <authorList>
            <person name="Levasseur A."/>
            <person name="Lomascolo A."/>
            <person name="Ruiz-Duenas F.J."/>
            <person name="Uzan E."/>
            <person name="Piumi F."/>
            <person name="Kues U."/>
            <person name="Ram A.F.J."/>
            <person name="Murat C."/>
            <person name="Haon M."/>
            <person name="Benoit I."/>
            <person name="Arfi Y."/>
            <person name="Chevret D."/>
            <person name="Drula E."/>
            <person name="Kwon M.J."/>
            <person name="Gouret P."/>
            <person name="Lesage-Meessen L."/>
            <person name="Lombard V."/>
            <person name="Mariette J."/>
            <person name="Noirot C."/>
            <person name="Park J."/>
            <person name="Patyshakuliyeva A."/>
            <person name="Wieneger R.A.B."/>
            <person name="Wosten H.A.B."/>
            <person name="Martin F."/>
            <person name="Coutinho P.M."/>
            <person name="de Vries R."/>
            <person name="Martinez A.T."/>
            <person name="Klopp C."/>
            <person name="Pontarotti P."/>
            <person name="Henrissat B."/>
            <person name="Record E."/>
        </authorList>
    </citation>
    <scope>NUCLEOTIDE SEQUENCE [LARGE SCALE GENOMIC DNA]</scope>
    <source>
        <strain evidence="2">BRFM137</strain>
    </source>
</reference>
<dbReference type="Proteomes" id="UP000029665">
    <property type="component" value="Unassembled WGS sequence"/>
</dbReference>
<evidence type="ECO:0000256" key="1">
    <source>
        <dbReference type="SAM" id="SignalP"/>
    </source>
</evidence>
<organism evidence="2 3">
    <name type="scientific">Pycnoporus cinnabarinus</name>
    <name type="common">Cinnabar-red polypore</name>
    <name type="synonym">Trametes cinnabarina</name>
    <dbReference type="NCBI Taxonomy" id="5643"/>
    <lineage>
        <taxon>Eukaryota</taxon>
        <taxon>Fungi</taxon>
        <taxon>Dikarya</taxon>
        <taxon>Basidiomycota</taxon>
        <taxon>Agaricomycotina</taxon>
        <taxon>Agaricomycetes</taxon>
        <taxon>Polyporales</taxon>
        <taxon>Polyporaceae</taxon>
        <taxon>Trametes</taxon>
    </lineage>
</organism>
<sequence length="313" mass="31546">MKSIAATTLFASVVLAQSASLIPSGISTQCSTFLTQFNQDTNLTSCTSAIISATSAFAPSTNASAAAATPSTSAISSALNSVCSSSATCSETVIRSKLADFYNACTDELSTNPNQDVIRTYDVLYALTPFKNAICSKDDSGRYCVNQIASNSTASSSGIIPSIAQFVSTPLAAVSSAVSRRATVQQVVAVAPNATTFAANNLLFLMLKPNLPSSSLCASCTRSVLTSYISYESETPYAPGLSSSVLLSGQSKLYQGVQSTCGANFLSGAVAAAAGLSGGVTGQITSGASSLMANTGVAGALMGAVVLVLSASL</sequence>
<name>A0A060SY58_PYCCI</name>
<evidence type="ECO:0000313" key="2">
    <source>
        <dbReference type="EMBL" id="CDO77478.1"/>
    </source>
</evidence>
<dbReference type="STRING" id="5643.A0A060SY58"/>
<keyword evidence="3" id="KW-1185">Reference proteome</keyword>
<gene>
    <name evidence="2" type="ORF">BN946_scf184902.g12</name>
</gene>
<dbReference type="AlphaFoldDB" id="A0A060SY58"/>
<keyword evidence="1" id="KW-0732">Signal</keyword>
<dbReference type="OrthoDB" id="5588482at2759"/>
<dbReference type="HOGENOM" id="CLU_049056_0_0_1"/>
<accession>A0A060SY58</accession>
<proteinExistence type="predicted"/>
<dbReference type="EMBL" id="CCBP010000456">
    <property type="protein sequence ID" value="CDO77478.1"/>
    <property type="molecule type" value="Genomic_DNA"/>
</dbReference>
<comment type="caution">
    <text evidence="2">The sequence shown here is derived from an EMBL/GenBank/DDBJ whole genome shotgun (WGS) entry which is preliminary data.</text>
</comment>
<dbReference type="OMA" id="TTCTRNI"/>
<feature type="chain" id="PRO_5001591671" evidence="1">
    <location>
        <begin position="17"/>
        <end position="313"/>
    </location>
</feature>
<evidence type="ECO:0000313" key="3">
    <source>
        <dbReference type="Proteomes" id="UP000029665"/>
    </source>
</evidence>
<protein>
    <submittedName>
        <fullName evidence="2">Uncharacterized protein</fullName>
    </submittedName>
</protein>